<evidence type="ECO:0000256" key="1">
    <source>
        <dbReference type="ARBA" id="ARBA00010088"/>
    </source>
</evidence>
<dbReference type="GO" id="GO:0006508">
    <property type="term" value="P:proteolysis"/>
    <property type="evidence" value="ECO:0007669"/>
    <property type="project" value="InterPro"/>
</dbReference>
<evidence type="ECO:0000313" key="5">
    <source>
        <dbReference type="Proteomes" id="UP000309340"/>
    </source>
</evidence>
<comment type="similarity">
    <text evidence="1">Belongs to the peptidase S33 family.</text>
</comment>
<gene>
    <name evidence="4" type="ORF">B0A55_07308</name>
</gene>
<keyword evidence="2" id="KW-0378">Hydrolase</keyword>
<dbReference type="Gene3D" id="3.40.50.1820">
    <property type="entry name" value="alpha/beta hydrolase"/>
    <property type="match status" value="1"/>
</dbReference>
<dbReference type="PANTHER" id="PTHR43248:SF2">
    <property type="entry name" value="PROLYL AMINOPEPTIDASE"/>
    <property type="match status" value="1"/>
</dbReference>
<keyword evidence="5" id="KW-1185">Reference proteome</keyword>
<dbReference type="GO" id="GO:0008233">
    <property type="term" value="F:peptidase activity"/>
    <property type="evidence" value="ECO:0007669"/>
    <property type="project" value="InterPro"/>
</dbReference>
<dbReference type="InterPro" id="IPR051601">
    <property type="entry name" value="Serine_prot/Carboxylest_S33"/>
</dbReference>
<dbReference type="InterPro" id="IPR002410">
    <property type="entry name" value="Peptidase_S33"/>
</dbReference>
<dbReference type="AlphaFoldDB" id="A0A4U0WZH7"/>
<comment type="caution">
    <text evidence="4">The sequence shown here is derived from an EMBL/GenBank/DDBJ whole genome shotgun (WGS) entry which is preliminary data.</text>
</comment>
<name>A0A4U0WZH7_9PEZI</name>
<accession>A0A4U0WZH7</accession>
<protein>
    <recommendedName>
        <fullName evidence="3">AB hydrolase-1 domain-containing protein</fullName>
    </recommendedName>
</protein>
<dbReference type="STRING" id="329884.A0A4U0WZH7"/>
<feature type="domain" description="AB hydrolase-1" evidence="3">
    <location>
        <begin position="68"/>
        <end position="193"/>
    </location>
</feature>
<dbReference type="OrthoDB" id="1898734at2759"/>
<evidence type="ECO:0000259" key="3">
    <source>
        <dbReference type="Pfam" id="PF00561"/>
    </source>
</evidence>
<evidence type="ECO:0000256" key="2">
    <source>
        <dbReference type="ARBA" id="ARBA00022801"/>
    </source>
</evidence>
<dbReference type="InterPro" id="IPR000073">
    <property type="entry name" value="AB_hydrolase_1"/>
</dbReference>
<proteinExistence type="inferred from homology"/>
<dbReference type="Pfam" id="PF00561">
    <property type="entry name" value="Abhydrolase_1"/>
    <property type="match status" value="1"/>
</dbReference>
<dbReference type="PRINTS" id="PR00793">
    <property type="entry name" value="PROAMNOPTASE"/>
</dbReference>
<dbReference type="EMBL" id="NAJQ01000483">
    <property type="protein sequence ID" value="TKA68841.1"/>
    <property type="molecule type" value="Genomic_DNA"/>
</dbReference>
<dbReference type="Proteomes" id="UP000309340">
    <property type="component" value="Unassembled WGS sequence"/>
</dbReference>
<sequence>MSSIAAAKIISQRTYPVGGKLNVTEHFFDVPKDHSKPEGGTIRVFARSVKKRDSAIVPDSSKDKEQLPWMCYLQGGPGMPCRAPQNYNFTQTTLDRGYQLLYLDQRGTGLSTPLTASTLGMRGNNEVQARYTKLYRADSIVIDCEAIRQALTADYPEEKKKWSIIGQSFGGFCSITYLSFHPEGLRESFIFGGLQPLVKSPDEVYRRLYKKVIQHRRSAATCFDEHLIYSILHEPLYCEGNASNWSAHRLMSEYRVFDLDKTDEDEPIYFTGEMIYPWMFEDYSELRKVQDTANRIASDSDWPALWDEKQLEKNDVPVYAASYVEDMYVDFDLSMETARKVKGCKVFTTNVMFHDGMRSKMEEVFKQAFALRDDVVD</sequence>
<reference evidence="4 5" key="1">
    <citation type="submission" date="2017-03" db="EMBL/GenBank/DDBJ databases">
        <title>Genomes of endolithic fungi from Antarctica.</title>
        <authorList>
            <person name="Coleine C."/>
            <person name="Masonjones S."/>
            <person name="Stajich J.E."/>
        </authorList>
    </citation>
    <scope>NUCLEOTIDE SEQUENCE [LARGE SCALE GENOMIC DNA]</scope>
    <source>
        <strain evidence="4 5">CCFEE 5184</strain>
    </source>
</reference>
<dbReference type="SUPFAM" id="SSF53474">
    <property type="entry name" value="alpha/beta-Hydrolases"/>
    <property type="match status" value="1"/>
</dbReference>
<organism evidence="4 5">
    <name type="scientific">Friedmanniomyces simplex</name>
    <dbReference type="NCBI Taxonomy" id="329884"/>
    <lineage>
        <taxon>Eukaryota</taxon>
        <taxon>Fungi</taxon>
        <taxon>Dikarya</taxon>
        <taxon>Ascomycota</taxon>
        <taxon>Pezizomycotina</taxon>
        <taxon>Dothideomycetes</taxon>
        <taxon>Dothideomycetidae</taxon>
        <taxon>Mycosphaerellales</taxon>
        <taxon>Teratosphaeriaceae</taxon>
        <taxon>Friedmanniomyces</taxon>
    </lineage>
</organism>
<dbReference type="PANTHER" id="PTHR43248">
    <property type="entry name" value="2-SUCCINYL-6-HYDROXY-2,4-CYCLOHEXADIENE-1-CARBOXYLATE SYNTHASE"/>
    <property type="match status" value="1"/>
</dbReference>
<evidence type="ECO:0000313" key="4">
    <source>
        <dbReference type="EMBL" id="TKA68841.1"/>
    </source>
</evidence>
<dbReference type="InterPro" id="IPR029058">
    <property type="entry name" value="AB_hydrolase_fold"/>
</dbReference>